<evidence type="ECO:0000256" key="1">
    <source>
        <dbReference type="SAM" id="SignalP"/>
    </source>
</evidence>
<sequence>MRLKKAYFVFLPFLCIFFFGCAVQDYPTYTYQVVNGVGEDYLINYCEQTNYPENNTRVKVFRGKKKVMDYNGGSYAGCNSYTPSQIVFICKSGDVDYYYLKSQLEEYLVADGMVDLKTNYNMLVLNKNKAEMTEDERKVYAKTSATIRSAISAEDAEKRFADCGYSSSAFMTFYNYS</sequence>
<proteinExistence type="predicted"/>
<keyword evidence="1" id="KW-0732">Signal</keyword>
<name>A0A1H6I2N9_RUMFL</name>
<feature type="chain" id="PRO_5039356283" description="Lipoprotein" evidence="1">
    <location>
        <begin position="23"/>
        <end position="177"/>
    </location>
</feature>
<evidence type="ECO:0008006" key="4">
    <source>
        <dbReference type="Google" id="ProtNLM"/>
    </source>
</evidence>
<reference evidence="2 3" key="1">
    <citation type="submission" date="2016-10" db="EMBL/GenBank/DDBJ databases">
        <authorList>
            <person name="de Groot N.N."/>
        </authorList>
    </citation>
    <scope>NUCLEOTIDE SEQUENCE [LARGE SCALE GENOMIC DNA]</scope>
    <source>
        <strain evidence="2 3">YAD2003</strain>
    </source>
</reference>
<dbReference type="Proteomes" id="UP000183190">
    <property type="component" value="Unassembled WGS sequence"/>
</dbReference>
<protein>
    <recommendedName>
        <fullName evidence="4">Lipoprotein</fullName>
    </recommendedName>
</protein>
<feature type="signal peptide" evidence="1">
    <location>
        <begin position="1"/>
        <end position="22"/>
    </location>
</feature>
<dbReference type="OrthoDB" id="1820591at2"/>
<dbReference type="EMBL" id="FNWV01000001">
    <property type="protein sequence ID" value="SEH41756.1"/>
    <property type="molecule type" value="Genomic_DNA"/>
</dbReference>
<dbReference type="AlphaFoldDB" id="A0A1H6I2N9"/>
<dbReference type="RefSeq" id="WP_074714347.1">
    <property type="nucleotide sequence ID" value="NZ_FNWV01000001.1"/>
</dbReference>
<dbReference type="PROSITE" id="PS51257">
    <property type="entry name" value="PROKAR_LIPOPROTEIN"/>
    <property type="match status" value="1"/>
</dbReference>
<evidence type="ECO:0000313" key="2">
    <source>
        <dbReference type="EMBL" id="SEH41756.1"/>
    </source>
</evidence>
<gene>
    <name evidence="2" type="ORF">SAMN02910265_00543</name>
</gene>
<evidence type="ECO:0000313" key="3">
    <source>
        <dbReference type="Proteomes" id="UP000183190"/>
    </source>
</evidence>
<organism evidence="2 3">
    <name type="scientific">Ruminococcus flavefaciens</name>
    <dbReference type="NCBI Taxonomy" id="1265"/>
    <lineage>
        <taxon>Bacteria</taxon>
        <taxon>Bacillati</taxon>
        <taxon>Bacillota</taxon>
        <taxon>Clostridia</taxon>
        <taxon>Eubacteriales</taxon>
        <taxon>Oscillospiraceae</taxon>
        <taxon>Ruminococcus</taxon>
    </lineage>
</organism>
<accession>A0A1H6I2N9</accession>